<dbReference type="EMBL" id="JABMIG020000091">
    <property type="protein sequence ID" value="KAL3793419.1"/>
    <property type="molecule type" value="Genomic_DNA"/>
</dbReference>
<sequence length="549" mass="63621">MPKTRSKRAPHGKKPPVSVVEVVTFSNDASIPRRRRLDKSSRSTHRTPTVLADVAWGGMNTLARAALIFASAALFHAAVDREDEWKSYYFSRKKSSAKLHVPSGVDENTRRALTIYLGGGECVWEAPIFDVPTNLDFYKTLIVGYPSGDKRMIFQQMEALTGWAAKDEWDFEYLGQSNHPFIKANYPHHEGIWGWGTNADQVVMVIRNIRLSMEEYHDILYDIGYAKTWEEATMNLENLYATRPPIEAFYEWRDLRVMDEANWYGWFIDYWMEGGLMRDYFTHKITTPKHWNMLMRPTLYTRGELDYNIVVGADTIVSPSFDPHCEDGDISGGCQPVLVVSAEKLRDYTEGPSETELIANLLRGNPKMSPYVIDREAWNCVWRELIVKGKGLKTVLDRPAALQKYSFSAEMLDMMLWNLNRTITKYSTDEWNHLATASRIVELLSEHTLLIQSELDDVKAGRRQLTEKDILGPKERERRRLAAIAEGKKVESEDRRKANLKYFDAMEKEHRASKERRVKEAQRERQAQRKDERRAERKRLRNDPVSRSN</sequence>
<name>A0ABD3PZ67_9STRA</name>
<evidence type="ECO:0000313" key="2">
    <source>
        <dbReference type="EMBL" id="KAL3793419.1"/>
    </source>
</evidence>
<comment type="caution">
    <text evidence="2">The sequence shown here is derived from an EMBL/GenBank/DDBJ whole genome shotgun (WGS) entry which is preliminary data.</text>
</comment>
<reference evidence="2 3" key="1">
    <citation type="journal article" date="2020" name="G3 (Bethesda)">
        <title>Improved Reference Genome for Cyclotella cryptica CCMP332, a Model for Cell Wall Morphogenesis, Salinity Adaptation, and Lipid Production in Diatoms (Bacillariophyta).</title>
        <authorList>
            <person name="Roberts W.R."/>
            <person name="Downey K.M."/>
            <person name="Ruck E.C."/>
            <person name="Traller J.C."/>
            <person name="Alverson A.J."/>
        </authorList>
    </citation>
    <scope>NUCLEOTIDE SEQUENCE [LARGE SCALE GENOMIC DNA]</scope>
    <source>
        <strain evidence="2 3">CCMP332</strain>
    </source>
</reference>
<gene>
    <name evidence="2" type="ORF">HJC23_001867</name>
</gene>
<evidence type="ECO:0000313" key="3">
    <source>
        <dbReference type="Proteomes" id="UP001516023"/>
    </source>
</evidence>
<proteinExistence type="predicted"/>
<feature type="compositionally biased region" description="Basic and acidic residues" evidence="1">
    <location>
        <begin position="504"/>
        <end position="535"/>
    </location>
</feature>
<accession>A0ABD3PZ67</accession>
<evidence type="ECO:0000256" key="1">
    <source>
        <dbReference type="SAM" id="MobiDB-lite"/>
    </source>
</evidence>
<dbReference type="Proteomes" id="UP001516023">
    <property type="component" value="Unassembled WGS sequence"/>
</dbReference>
<dbReference type="AlphaFoldDB" id="A0ABD3PZ67"/>
<organism evidence="2 3">
    <name type="scientific">Cyclotella cryptica</name>
    <dbReference type="NCBI Taxonomy" id="29204"/>
    <lineage>
        <taxon>Eukaryota</taxon>
        <taxon>Sar</taxon>
        <taxon>Stramenopiles</taxon>
        <taxon>Ochrophyta</taxon>
        <taxon>Bacillariophyta</taxon>
        <taxon>Coscinodiscophyceae</taxon>
        <taxon>Thalassiosirophycidae</taxon>
        <taxon>Stephanodiscales</taxon>
        <taxon>Stephanodiscaceae</taxon>
        <taxon>Cyclotella</taxon>
    </lineage>
</organism>
<keyword evidence="3" id="KW-1185">Reference proteome</keyword>
<protein>
    <submittedName>
        <fullName evidence="2">Uncharacterized protein</fullName>
    </submittedName>
</protein>
<feature type="region of interest" description="Disordered" evidence="1">
    <location>
        <begin position="501"/>
        <end position="549"/>
    </location>
</feature>